<dbReference type="GO" id="GO:0016787">
    <property type="term" value="F:hydrolase activity"/>
    <property type="evidence" value="ECO:0007669"/>
    <property type="project" value="UniProtKB-KW"/>
</dbReference>
<dbReference type="GO" id="GO:0005524">
    <property type="term" value="F:ATP binding"/>
    <property type="evidence" value="ECO:0007669"/>
    <property type="project" value="UniProtKB-KW"/>
</dbReference>
<dbReference type="PROSITE" id="PS51192">
    <property type="entry name" value="HELICASE_ATP_BIND_1"/>
    <property type="match status" value="1"/>
</dbReference>
<dbReference type="CDD" id="cd18787">
    <property type="entry name" value="SF2_C_DEAD"/>
    <property type="match status" value="1"/>
</dbReference>
<dbReference type="AlphaFoldDB" id="A0AAW0D908"/>
<evidence type="ECO:0000256" key="5">
    <source>
        <dbReference type="ARBA" id="ARBA00022806"/>
    </source>
</evidence>
<dbReference type="InterPro" id="IPR001650">
    <property type="entry name" value="Helicase_C-like"/>
</dbReference>
<organism evidence="15 16">
    <name type="scientific">Paramarasmius palmivorus</name>
    <dbReference type="NCBI Taxonomy" id="297713"/>
    <lineage>
        <taxon>Eukaryota</taxon>
        <taxon>Fungi</taxon>
        <taxon>Dikarya</taxon>
        <taxon>Basidiomycota</taxon>
        <taxon>Agaricomycotina</taxon>
        <taxon>Agaricomycetes</taxon>
        <taxon>Agaricomycetidae</taxon>
        <taxon>Agaricales</taxon>
        <taxon>Marasmiineae</taxon>
        <taxon>Marasmiaceae</taxon>
        <taxon>Paramarasmius</taxon>
    </lineage>
</organism>
<dbReference type="GO" id="GO:0010467">
    <property type="term" value="P:gene expression"/>
    <property type="evidence" value="ECO:0007669"/>
    <property type="project" value="UniProtKB-ARBA"/>
</dbReference>
<dbReference type="EMBL" id="JAYKXP010000018">
    <property type="protein sequence ID" value="KAK7047799.1"/>
    <property type="molecule type" value="Genomic_DNA"/>
</dbReference>
<dbReference type="Proteomes" id="UP001383192">
    <property type="component" value="Unassembled WGS sequence"/>
</dbReference>
<evidence type="ECO:0000256" key="8">
    <source>
        <dbReference type="ARBA" id="ARBA00023242"/>
    </source>
</evidence>
<name>A0AAW0D908_9AGAR</name>
<dbReference type="GO" id="GO:0005634">
    <property type="term" value="C:nucleus"/>
    <property type="evidence" value="ECO:0007669"/>
    <property type="project" value="UniProtKB-SubCell"/>
</dbReference>
<dbReference type="GO" id="GO:0005829">
    <property type="term" value="C:cytosol"/>
    <property type="evidence" value="ECO:0007669"/>
    <property type="project" value="TreeGrafter"/>
</dbReference>
<dbReference type="InterPro" id="IPR014001">
    <property type="entry name" value="Helicase_ATP-bd"/>
</dbReference>
<sequence>MGVAQDDLEPKTPTFAELGLSEHLLETLDQLEFTKPTPIQVECIPPGIQGRDIIGIAPTGSGKTAAFALPVLHHLWENPQGLFACVLAPTRELAYQIASQFDALGAAMGVRTAVIVGGDEDRVTQAVMLAKKPHVVVATPGRLLDHLKVTKGFNLRNSKFLVLDEADRLLDSDFGIAVDEILKTVPTERTAYLFSATLTDKVAKLQRANLRNPVKVQVSTKYKTVATLLQYYLLCPLVKKEVTLVSLLNSMTQNSIIVFVRTKTTCQKLAVMLRILGFPSVPLHGEMTQSQRLGALNRFKGEASKILVATDLASRGLDIPSVDIVINYDCPTHSKDYVHRVGRTARAGRSGKSILMTTQYDIEFMQRLEKVLDRKLDLYPHDLQEVDILRERVDEAGRTATNELKEEERSKNGGRGTRKRKKSLPSGDKDGEDDIDTMDLPRAVNRKRRA</sequence>
<feature type="compositionally biased region" description="Basic and acidic residues" evidence="11">
    <location>
        <begin position="399"/>
        <end position="411"/>
    </location>
</feature>
<dbReference type="Gene3D" id="3.40.50.300">
    <property type="entry name" value="P-loop containing nucleotide triphosphate hydrolases"/>
    <property type="match status" value="2"/>
</dbReference>
<keyword evidence="7" id="KW-0694">RNA-binding</keyword>
<evidence type="ECO:0000256" key="4">
    <source>
        <dbReference type="ARBA" id="ARBA00022801"/>
    </source>
</evidence>
<dbReference type="GO" id="GO:0003724">
    <property type="term" value="F:RNA helicase activity"/>
    <property type="evidence" value="ECO:0007669"/>
    <property type="project" value="UniProtKB-EC"/>
</dbReference>
<feature type="short sequence motif" description="Q motif" evidence="9">
    <location>
        <begin position="13"/>
        <end position="41"/>
    </location>
</feature>
<evidence type="ECO:0000256" key="7">
    <source>
        <dbReference type="ARBA" id="ARBA00022884"/>
    </source>
</evidence>
<dbReference type="PANTHER" id="PTHR47959:SF24">
    <property type="entry name" value="ATP-DEPENDENT RNA HELICASE"/>
    <property type="match status" value="1"/>
</dbReference>
<evidence type="ECO:0000259" key="14">
    <source>
        <dbReference type="PROSITE" id="PS51195"/>
    </source>
</evidence>
<keyword evidence="4 10" id="KW-0378">Hydrolase</keyword>
<dbReference type="InterPro" id="IPR011545">
    <property type="entry name" value="DEAD/DEAH_box_helicase_dom"/>
</dbReference>
<dbReference type="Pfam" id="PF00271">
    <property type="entry name" value="Helicase_C"/>
    <property type="match status" value="1"/>
</dbReference>
<evidence type="ECO:0000313" key="15">
    <source>
        <dbReference type="EMBL" id="KAK7047799.1"/>
    </source>
</evidence>
<dbReference type="PANTHER" id="PTHR47959">
    <property type="entry name" value="ATP-DEPENDENT RNA HELICASE RHLE-RELATED"/>
    <property type="match status" value="1"/>
</dbReference>
<dbReference type="PROSITE" id="PS00039">
    <property type="entry name" value="DEAD_ATP_HELICASE"/>
    <property type="match status" value="1"/>
</dbReference>
<dbReference type="InterPro" id="IPR014014">
    <property type="entry name" value="RNA_helicase_DEAD_Q_motif"/>
</dbReference>
<dbReference type="SMART" id="SM00487">
    <property type="entry name" value="DEXDc"/>
    <property type="match status" value="1"/>
</dbReference>
<feature type="domain" description="Helicase ATP-binding" evidence="12">
    <location>
        <begin position="44"/>
        <end position="216"/>
    </location>
</feature>
<protein>
    <submittedName>
        <fullName evidence="15">Ribosomal RNA processing protein</fullName>
        <ecNumber evidence="15">3.6.4.13</ecNumber>
    </submittedName>
</protein>
<keyword evidence="16" id="KW-1185">Reference proteome</keyword>
<evidence type="ECO:0000259" key="12">
    <source>
        <dbReference type="PROSITE" id="PS51192"/>
    </source>
</evidence>
<comment type="subcellular location">
    <subcellularLocation>
        <location evidence="1">Nucleus</location>
    </subcellularLocation>
</comment>
<keyword evidence="5 10" id="KW-0347">Helicase</keyword>
<evidence type="ECO:0000256" key="6">
    <source>
        <dbReference type="ARBA" id="ARBA00022840"/>
    </source>
</evidence>
<keyword evidence="8" id="KW-0539">Nucleus</keyword>
<feature type="domain" description="Helicase C-terminal" evidence="13">
    <location>
        <begin position="243"/>
        <end position="387"/>
    </location>
</feature>
<proteinExistence type="inferred from homology"/>
<evidence type="ECO:0000256" key="9">
    <source>
        <dbReference type="PROSITE-ProRule" id="PRU00552"/>
    </source>
</evidence>
<evidence type="ECO:0000256" key="11">
    <source>
        <dbReference type="SAM" id="MobiDB-lite"/>
    </source>
</evidence>
<reference evidence="15 16" key="1">
    <citation type="submission" date="2024-01" db="EMBL/GenBank/DDBJ databases">
        <title>A draft genome for a cacao thread blight-causing isolate of Paramarasmius palmivorus.</title>
        <authorList>
            <person name="Baruah I.K."/>
            <person name="Bukari Y."/>
            <person name="Amoako-Attah I."/>
            <person name="Meinhardt L.W."/>
            <person name="Bailey B.A."/>
            <person name="Cohen S.P."/>
        </authorList>
    </citation>
    <scope>NUCLEOTIDE SEQUENCE [LARGE SCALE GENOMIC DNA]</scope>
    <source>
        <strain evidence="15 16">GH-12</strain>
    </source>
</reference>
<accession>A0AAW0D908</accession>
<dbReference type="SMART" id="SM00490">
    <property type="entry name" value="HELICc"/>
    <property type="match status" value="1"/>
</dbReference>
<evidence type="ECO:0000256" key="3">
    <source>
        <dbReference type="ARBA" id="ARBA00022741"/>
    </source>
</evidence>
<dbReference type="PROSITE" id="PS51195">
    <property type="entry name" value="Q_MOTIF"/>
    <property type="match status" value="1"/>
</dbReference>
<comment type="similarity">
    <text evidence="10">Belongs to the DEAD box helicase family.</text>
</comment>
<dbReference type="InterPro" id="IPR000629">
    <property type="entry name" value="RNA-helicase_DEAD-box_CS"/>
</dbReference>
<keyword evidence="3 10" id="KW-0547">Nucleotide-binding</keyword>
<keyword evidence="2" id="KW-0690">Ribosome biogenesis</keyword>
<dbReference type="SUPFAM" id="SSF52540">
    <property type="entry name" value="P-loop containing nucleoside triphosphate hydrolases"/>
    <property type="match status" value="1"/>
</dbReference>
<dbReference type="PROSITE" id="PS51194">
    <property type="entry name" value="HELICASE_CTER"/>
    <property type="match status" value="1"/>
</dbReference>
<evidence type="ECO:0000256" key="2">
    <source>
        <dbReference type="ARBA" id="ARBA00022517"/>
    </source>
</evidence>
<dbReference type="Pfam" id="PF00270">
    <property type="entry name" value="DEAD"/>
    <property type="match status" value="1"/>
</dbReference>
<gene>
    <name evidence="15" type="primary">RRP3_2</name>
    <name evidence="15" type="ORF">VNI00_006127</name>
</gene>
<dbReference type="EC" id="3.6.4.13" evidence="15"/>
<dbReference type="InterPro" id="IPR027417">
    <property type="entry name" value="P-loop_NTPase"/>
</dbReference>
<evidence type="ECO:0000313" key="16">
    <source>
        <dbReference type="Proteomes" id="UP001383192"/>
    </source>
</evidence>
<dbReference type="GO" id="GO:0003723">
    <property type="term" value="F:RNA binding"/>
    <property type="evidence" value="ECO:0007669"/>
    <property type="project" value="UniProtKB-KW"/>
</dbReference>
<feature type="region of interest" description="Disordered" evidence="11">
    <location>
        <begin position="399"/>
        <end position="450"/>
    </location>
</feature>
<evidence type="ECO:0000256" key="10">
    <source>
        <dbReference type="RuleBase" id="RU000492"/>
    </source>
</evidence>
<dbReference type="InterPro" id="IPR050079">
    <property type="entry name" value="DEAD_box_RNA_helicase"/>
</dbReference>
<comment type="caution">
    <text evidence="15">The sequence shown here is derived from an EMBL/GenBank/DDBJ whole genome shotgun (WGS) entry which is preliminary data.</text>
</comment>
<evidence type="ECO:0000259" key="13">
    <source>
        <dbReference type="PROSITE" id="PS51194"/>
    </source>
</evidence>
<keyword evidence="6 10" id="KW-0067">ATP-binding</keyword>
<feature type="domain" description="DEAD-box RNA helicase Q" evidence="14">
    <location>
        <begin position="13"/>
        <end position="41"/>
    </location>
</feature>
<evidence type="ECO:0000256" key="1">
    <source>
        <dbReference type="ARBA" id="ARBA00004123"/>
    </source>
</evidence>
<dbReference type="GO" id="GO:0042254">
    <property type="term" value="P:ribosome biogenesis"/>
    <property type="evidence" value="ECO:0007669"/>
    <property type="project" value="UniProtKB-KW"/>
</dbReference>